<dbReference type="GO" id="GO:0015190">
    <property type="term" value="F:L-leucine transmembrane transporter activity"/>
    <property type="evidence" value="ECO:0007669"/>
    <property type="project" value="TreeGrafter"/>
</dbReference>
<gene>
    <name evidence="11" type="ordered locus">RBRH_00915</name>
</gene>
<sequence length="335" mass="34871">MPHHLRPGCVPGVQSKEHSMDIFIQQILNGLVLGSVYAIIALGYTMVYGILGIINFAHGDVLMVGAMVALSAISVLQTHFPGLGNVPTLVIALVIAAAVCACLGITIEKVAYRPLRRAPRLAPLITAIGVSILLQTLAMVIWGRNPLSFPQLISTDPINVIKATDTSPGAVISPTEVVIIVTAFVVMVALLLLVHKTKLGRAMRAIAENPNVASLMGVNPNFVISATFMIGSALAALAGVMIASEYGNVHFYMGFIPGLKAFTAAVLGGIGNLGGAMVGGVLLGLIEQLGAGYIGDFTGGVIGSNYQDVFAFVVLILVLVLRPSGLLGERVADRA</sequence>
<keyword evidence="8 10" id="KW-0472">Membrane</keyword>
<evidence type="ECO:0000256" key="4">
    <source>
        <dbReference type="ARBA" id="ARBA00022519"/>
    </source>
</evidence>
<keyword evidence="2" id="KW-0813">Transport</keyword>
<feature type="transmembrane region" description="Helical" evidence="10">
    <location>
        <begin position="86"/>
        <end position="107"/>
    </location>
</feature>
<dbReference type="eggNOG" id="COG0559">
    <property type="taxonomic scope" value="Bacteria"/>
</dbReference>
<dbReference type="GO" id="GO:0005304">
    <property type="term" value="F:L-valine transmembrane transporter activity"/>
    <property type="evidence" value="ECO:0007669"/>
    <property type="project" value="TreeGrafter"/>
</dbReference>
<dbReference type="EMBL" id="FR687359">
    <property type="protein sequence ID" value="CBW74092.1"/>
    <property type="molecule type" value="Genomic_DNA"/>
</dbReference>
<proteinExistence type="inferred from homology"/>
<name>E5AN11_MYCRK</name>
<keyword evidence="7 10" id="KW-1133">Transmembrane helix</keyword>
<dbReference type="CDD" id="cd06582">
    <property type="entry name" value="TM_PBP1_LivH_like"/>
    <property type="match status" value="1"/>
</dbReference>
<reference evidence="11 12" key="1">
    <citation type="journal article" date="2011" name="J. Bacteriol.">
        <title>Complete genome sequence of Burkholderia rhizoxinica, an endosymbiont of Rhizopus microsporus.</title>
        <authorList>
            <person name="Lackner G."/>
            <person name="Moebius N."/>
            <person name="Partida-Martinez L."/>
            <person name="Hertweck C."/>
        </authorList>
    </citation>
    <scope>NUCLEOTIDE SEQUENCE [LARGE SCALE GENOMIC DNA]</scope>
    <source>
        <strain evidence="12">DSM 19002 / CIP 109453 / HKI 454</strain>
    </source>
</reference>
<comment type="subcellular location">
    <subcellularLocation>
        <location evidence="1">Cell membrane</location>
        <topology evidence="1">Multi-pass membrane protein</topology>
    </subcellularLocation>
</comment>
<feature type="transmembrane region" description="Helical" evidence="10">
    <location>
        <begin position="262"/>
        <end position="285"/>
    </location>
</feature>
<dbReference type="GO" id="GO:0015808">
    <property type="term" value="P:L-alanine transport"/>
    <property type="evidence" value="ECO:0007669"/>
    <property type="project" value="TreeGrafter"/>
</dbReference>
<keyword evidence="4" id="KW-0997">Cell inner membrane</keyword>
<feature type="transmembrane region" description="Helical" evidence="10">
    <location>
        <begin position="297"/>
        <end position="321"/>
    </location>
</feature>
<dbReference type="PANTHER" id="PTHR11795:SF371">
    <property type="entry name" value="HIGH-AFFINITY BRANCHED-CHAIN AMINO ACID TRANSPORT SYSTEM PERMEASE PROTEIN LIVH"/>
    <property type="match status" value="1"/>
</dbReference>
<evidence type="ECO:0000256" key="8">
    <source>
        <dbReference type="ARBA" id="ARBA00023136"/>
    </source>
</evidence>
<feature type="transmembrane region" description="Helical" evidence="10">
    <location>
        <begin position="61"/>
        <end position="80"/>
    </location>
</feature>
<dbReference type="InterPro" id="IPR001851">
    <property type="entry name" value="ABC_transp_permease"/>
</dbReference>
<dbReference type="GO" id="GO:1903806">
    <property type="term" value="P:L-isoleucine import across plasma membrane"/>
    <property type="evidence" value="ECO:0007669"/>
    <property type="project" value="TreeGrafter"/>
</dbReference>
<keyword evidence="6" id="KW-0029">Amino-acid transport</keyword>
<evidence type="ECO:0000256" key="6">
    <source>
        <dbReference type="ARBA" id="ARBA00022970"/>
    </source>
</evidence>
<evidence type="ECO:0000256" key="5">
    <source>
        <dbReference type="ARBA" id="ARBA00022692"/>
    </source>
</evidence>
<evidence type="ECO:0000256" key="7">
    <source>
        <dbReference type="ARBA" id="ARBA00022989"/>
    </source>
</evidence>
<keyword evidence="3" id="KW-1003">Cell membrane</keyword>
<dbReference type="GO" id="GO:0042941">
    <property type="term" value="P:D-alanine transmembrane transport"/>
    <property type="evidence" value="ECO:0007669"/>
    <property type="project" value="TreeGrafter"/>
</dbReference>
<dbReference type="GO" id="GO:0015192">
    <property type="term" value="F:L-phenylalanine transmembrane transporter activity"/>
    <property type="evidence" value="ECO:0007669"/>
    <property type="project" value="TreeGrafter"/>
</dbReference>
<evidence type="ECO:0000256" key="1">
    <source>
        <dbReference type="ARBA" id="ARBA00004651"/>
    </source>
</evidence>
<organism evidence="11 12">
    <name type="scientific">Mycetohabitans rhizoxinica (strain DSM 19002 / CIP 109453 / HKI 454)</name>
    <name type="common">Paraburkholderia rhizoxinica</name>
    <dbReference type="NCBI Taxonomy" id="882378"/>
    <lineage>
        <taxon>Bacteria</taxon>
        <taxon>Pseudomonadati</taxon>
        <taxon>Pseudomonadota</taxon>
        <taxon>Betaproteobacteria</taxon>
        <taxon>Burkholderiales</taxon>
        <taxon>Burkholderiaceae</taxon>
        <taxon>Mycetohabitans</taxon>
    </lineage>
</organism>
<accession>E5AN11</accession>
<feature type="transmembrane region" description="Helical" evidence="10">
    <location>
        <begin position="222"/>
        <end position="242"/>
    </location>
</feature>
<dbReference type="Pfam" id="PF02653">
    <property type="entry name" value="BPD_transp_2"/>
    <property type="match status" value="1"/>
</dbReference>
<evidence type="ECO:0000313" key="11">
    <source>
        <dbReference type="EMBL" id="CBW74092.1"/>
    </source>
</evidence>
<evidence type="ECO:0000313" key="12">
    <source>
        <dbReference type="Proteomes" id="UP000007437"/>
    </source>
</evidence>
<comment type="similarity">
    <text evidence="9">Belongs to the binding-protein-dependent transport system permease family. LivHM subfamily.</text>
</comment>
<dbReference type="GO" id="GO:0005886">
    <property type="term" value="C:plasma membrane"/>
    <property type="evidence" value="ECO:0007669"/>
    <property type="project" value="UniProtKB-SubCell"/>
</dbReference>
<dbReference type="STRING" id="882378.RBRH_00915"/>
<dbReference type="AlphaFoldDB" id="E5AN11"/>
<dbReference type="PANTHER" id="PTHR11795">
    <property type="entry name" value="BRANCHED-CHAIN AMINO ACID TRANSPORT SYSTEM PERMEASE PROTEIN LIVH"/>
    <property type="match status" value="1"/>
</dbReference>
<dbReference type="Proteomes" id="UP000007437">
    <property type="component" value="Chromosome"/>
</dbReference>
<feature type="transmembrane region" description="Helical" evidence="10">
    <location>
        <begin position="27"/>
        <end position="54"/>
    </location>
</feature>
<dbReference type="GO" id="GO:0015188">
    <property type="term" value="F:L-isoleucine transmembrane transporter activity"/>
    <property type="evidence" value="ECO:0007669"/>
    <property type="project" value="TreeGrafter"/>
</dbReference>
<protein>
    <submittedName>
        <fullName evidence="11">Branched-chain amino acid transport system permease protein livH</fullName>
    </submittedName>
</protein>
<evidence type="ECO:0000256" key="2">
    <source>
        <dbReference type="ARBA" id="ARBA00022448"/>
    </source>
</evidence>
<dbReference type="InterPro" id="IPR052157">
    <property type="entry name" value="BCAA_transport_permease"/>
</dbReference>
<evidence type="ECO:0000256" key="10">
    <source>
        <dbReference type="SAM" id="Phobius"/>
    </source>
</evidence>
<evidence type="ECO:0000256" key="3">
    <source>
        <dbReference type="ARBA" id="ARBA00022475"/>
    </source>
</evidence>
<feature type="transmembrane region" description="Helical" evidence="10">
    <location>
        <begin position="119"/>
        <end position="142"/>
    </location>
</feature>
<feature type="transmembrane region" description="Helical" evidence="10">
    <location>
        <begin position="177"/>
        <end position="194"/>
    </location>
</feature>
<dbReference type="HOGENOM" id="CLU_039929_3_0_4"/>
<evidence type="ECO:0000256" key="9">
    <source>
        <dbReference type="ARBA" id="ARBA00037998"/>
    </source>
</evidence>
<dbReference type="KEGG" id="brh:RBRH_00915"/>
<keyword evidence="5 10" id="KW-0812">Transmembrane</keyword>